<sequence>MAVVDFAGEFYCTLDAKNRVNIPSGVRKMFVPEAQNTLVFTRGFEMENLYAYPLNEWKRLTNKLRTLNPFEKKTRDFIRLFVGGAHVATMDGQGRIMIPERILKIGKIEKEMLLLGSLNKIEIWNPRVYEEYLQKEKLNLTDLAEEISFADMFFEKGE</sequence>
<dbReference type="CDD" id="cd16320">
    <property type="entry name" value="MraZ_N"/>
    <property type="match status" value="1"/>
</dbReference>
<dbReference type="PANTHER" id="PTHR34701:SF1">
    <property type="entry name" value="TRANSCRIPTIONAL REGULATOR MRAZ"/>
    <property type="match status" value="1"/>
</dbReference>
<dbReference type="Proteomes" id="UP000886124">
    <property type="component" value="Unassembled WGS sequence"/>
</dbReference>
<dbReference type="PROSITE" id="PS51740">
    <property type="entry name" value="SPOVT_ABRB"/>
    <property type="match status" value="2"/>
</dbReference>
<dbReference type="CDD" id="cd16321">
    <property type="entry name" value="MraZ_C"/>
    <property type="match status" value="1"/>
</dbReference>
<keyword evidence="4 7" id="KW-0805">Transcription regulation</keyword>
<keyword evidence="5 7" id="KW-0238">DNA-binding</keyword>
<dbReference type="EMBL" id="DROD01000288">
    <property type="protein sequence ID" value="HHJ52388.1"/>
    <property type="molecule type" value="Genomic_DNA"/>
</dbReference>
<dbReference type="InterPro" id="IPR035642">
    <property type="entry name" value="MraZ_N"/>
</dbReference>
<dbReference type="Gene3D" id="3.40.1550.20">
    <property type="entry name" value="Transcriptional regulator MraZ domain"/>
    <property type="match status" value="1"/>
</dbReference>
<dbReference type="HAMAP" id="MF_01008">
    <property type="entry name" value="MraZ"/>
    <property type="match status" value="1"/>
</dbReference>
<evidence type="ECO:0000313" key="9">
    <source>
        <dbReference type="EMBL" id="HHJ52388.1"/>
    </source>
</evidence>
<organism evidence="9">
    <name type="scientific">Caldithrix abyssi</name>
    <dbReference type="NCBI Taxonomy" id="187145"/>
    <lineage>
        <taxon>Bacteria</taxon>
        <taxon>Pseudomonadati</taxon>
        <taxon>Calditrichota</taxon>
        <taxon>Calditrichia</taxon>
        <taxon>Calditrichales</taxon>
        <taxon>Calditrichaceae</taxon>
        <taxon>Caldithrix</taxon>
    </lineage>
</organism>
<evidence type="ECO:0000256" key="7">
    <source>
        <dbReference type="HAMAP-Rule" id="MF_01008"/>
    </source>
</evidence>
<accession>A0A7V5PNP7</accession>
<protein>
    <recommendedName>
        <fullName evidence="1 7">Transcriptional regulator MraZ</fullName>
    </recommendedName>
</protein>
<comment type="subcellular location">
    <subcellularLocation>
        <location evidence="7">Cytoplasm</location>
        <location evidence="7">Nucleoid</location>
    </subcellularLocation>
</comment>
<dbReference type="GO" id="GO:2000143">
    <property type="term" value="P:negative regulation of DNA-templated transcription initiation"/>
    <property type="evidence" value="ECO:0007669"/>
    <property type="project" value="TreeGrafter"/>
</dbReference>
<dbReference type="NCBIfam" id="TIGR00242">
    <property type="entry name" value="division/cell wall cluster transcriptional repressor MraZ"/>
    <property type="match status" value="1"/>
</dbReference>
<evidence type="ECO:0000256" key="2">
    <source>
        <dbReference type="ARBA" id="ARBA00022490"/>
    </source>
</evidence>
<evidence type="ECO:0000256" key="5">
    <source>
        <dbReference type="ARBA" id="ARBA00023125"/>
    </source>
</evidence>
<dbReference type="SUPFAM" id="SSF89447">
    <property type="entry name" value="AbrB/MazE/MraZ-like"/>
    <property type="match status" value="1"/>
</dbReference>
<dbReference type="GO" id="GO:0005737">
    <property type="term" value="C:cytoplasm"/>
    <property type="evidence" value="ECO:0007669"/>
    <property type="project" value="UniProtKB-UniRule"/>
</dbReference>
<dbReference type="AlphaFoldDB" id="A0A7V5PNP7"/>
<dbReference type="InterPro" id="IPR007159">
    <property type="entry name" value="SpoVT-AbrB_dom"/>
</dbReference>
<evidence type="ECO:0000256" key="6">
    <source>
        <dbReference type="ARBA" id="ARBA00023163"/>
    </source>
</evidence>
<dbReference type="InterPro" id="IPR020603">
    <property type="entry name" value="MraZ_dom"/>
</dbReference>
<evidence type="ECO:0000256" key="3">
    <source>
        <dbReference type="ARBA" id="ARBA00022737"/>
    </source>
</evidence>
<comment type="caution">
    <text evidence="9">The sequence shown here is derived from an EMBL/GenBank/DDBJ whole genome shotgun (WGS) entry which is preliminary data.</text>
</comment>
<dbReference type="GO" id="GO:0003700">
    <property type="term" value="F:DNA-binding transcription factor activity"/>
    <property type="evidence" value="ECO:0007669"/>
    <property type="project" value="UniProtKB-UniRule"/>
</dbReference>
<dbReference type="InterPro" id="IPR003444">
    <property type="entry name" value="MraZ"/>
</dbReference>
<keyword evidence="3" id="KW-0677">Repeat</keyword>
<reference evidence="9" key="1">
    <citation type="journal article" date="2020" name="mSystems">
        <title>Genome- and Community-Level Interaction Insights into Carbon Utilization and Element Cycling Functions of Hydrothermarchaeota in Hydrothermal Sediment.</title>
        <authorList>
            <person name="Zhou Z."/>
            <person name="Liu Y."/>
            <person name="Xu W."/>
            <person name="Pan J."/>
            <person name="Luo Z.H."/>
            <person name="Li M."/>
        </authorList>
    </citation>
    <scope>NUCLEOTIDE SEQUENCE [LARGE SCALE GENOMIC DNA]</scope>
    <source>
        <strain evidence="9">HyVt-527</strain>
    </source>
</reference>
<dbReference type="InterPro" id="IPR035644">
    <property type="entry name" value="MraZ_C"/>
</dbReference>
<dbReference type="GO" id="GO:0009295">
    <property type="term" value="C:nucleoid"/>
    <property type="evidence" value="ECO:0007669"/>
    <property type="project" value="UniProtKB-SubCell"/>
</dbReference>
<name>A0A7V5PNP7_CALAY</name>
<dbReference type="InterPro" id="IPR038619">
    <property type="entry name" value="MraZ_sf"/>
</dbReference>
<feature type="domain" description="SpoVT-AbrB" evidence="8">
    <location>
        <begin position="9"/>
        <end position="56"/>
    </location>
</feature>
<comment type="subunit">
    <text evidence="7">Forms oligomers.</text>
</comment>
<dbReference type="Pfam" id="PF02381">
    <property type="entry name" value="MraZ"/>
    <property type="match status" value="2"/>
</dbReference>
<keyword evidence="2 7" id="KW-0963">Cytoplasm</keyword>
<dbReference type="PANTHER" id="PTHR34701">
    <property type="entry name" value="TRANSCRIPTIONAL REGULATOR MRAZ"/>
    <property type="match status" value="1"/>
</dbReference>
<evidence type="ECO:0000256" key="4">
    <source>
        <dbReference type="ARBA" id="ARBA00023015"/>
    </source>
</evidence>
<proteinExistence type="inferred from homology"/>
<dbReference type="GO" id="GO:0000976">
    <property type="term" value="F:transcription cis-regulatory region binding"/>
    <property type="evidence" value="ECO:0007669"/>
    <property type="project" value="TreeGrafter"/>
</dbReference>
<dbReference type="InterPro" id="IPR037914">
    <property type="entry name" value="SpoVT-AbrB_sf"/>
</dbReference>
<feature type="domain" description="SpoVT-AbrB" evidence="8">
    <location>
        <begin position="85"/>
        <end position="128"/>
    </location>
</feature>
<evidence type="ECO:0000259" key="8">
    <source>
        <dbReference type="PROSITE" id="PS51740"/>
    </source>
</evidence>
<evidence type="ECO:0000256" key="1">
    <source>
        <dbReference type="ARBA" id="ARBA00013860"/>
    </source>
</evidence>
<comment type="similarity">
    <text evidence="7">Belongs to the MraZ family.</text>
</comment>
<gene>
    <name evidence="7 9" type="primary">mraZ</name>
    <name evidence="9" type="ORF">ENJ89_04270</name>
</gene>
<keyword evidence="6 7" id="KW-0804">Transcription</keyword>